<feature type="transmembrane region" description="Helical" evidence="1">
    <location>
        <begin position="66"/>
        <end position="85"/>
    </location>
</feature>
<feature type="transmembrane region" description="Helical" evidence="1">
    <location>
        <begin position="91"/>
        <end position="111"/>
    </location>
</feature>
<evidence type="ECO:0000313" key="2">
    <source>
        <dbReference type="EMBL" id="MBO0624807.1"/>
    </source>
</evidence>
<accession>A0ABS3IWQ7</accession>
<protein>
    <recommendedName>
        <fullName evidence="4">DUF2812 domain-containing protein</fullName>
    </recommendedName>
</protein>
<reference evidence="2" key="1">
    <citation type="submission" date="2021-03" db="EMBL/GenBank/DDBJ databases">
        <title>Genome sequence of Bifidobacterium asteroides strain wkB204 isolated from a honey bee gut.</title>
        <authorList>
            <person name="Motta E.V.S."/>
            <person name="Kwong W.K."/>
            <person name="Moran N.A."/>
        </authorList>
    </citation>
    <scope>NUCLEOTIDE SEQUENCE</scope>
    <source>
        <strain evidence="2">WkB204</strain>
    </source>
</reference>
<evidence type="ECO:0000256" key="1">
    <source>
        <dbReference type="SAM" id="Phobius"/>
    </source>
</evidence>
<keyword evidence="1" id="KW-0812">Transmembrane</keyword>
<keyword evidence="1" id="KW-1133">Transmembrane helix</keyword>
<name>A0ABS3IWQ7_9BIFI</name>
<proteinExistence type="predicted"/>
<comment type="caution">
    <text evidence="2">The sequence shown here is derived from an EMBL/GenBank/DDBJ whole genome shotgun (WGS) entry which is preliminary data.</text>
</comment>
<evidence type="ECO:0008006" key="4">
    <source>
        <dbReference type="Google" id="ProtNLM"/>
    </source>
</evidence>
<dbReference type="EMBL" id="JAFMNU010000303">
    <property type="protein sequence ID" value="MBO0624807.1"/>
    <property type="molecule type" value="Genomic_DNA"/>
</dbReference>
<gene>
    <name evidence="2" type="ORF">J1F30_10720</name>
</gene>
<sequence>MEKKAEVLYGYRVFEDGDQVAVWKENRAMMLFDKRLFSEDSLEGWRIARVFREVENKIREEEREKMTAAIISISWGCLILSIGWLMIKPTWMTFSVFLAFMACAYWSVMIVNQY</sequence>
<keyword evidence="1" id="KW-0472">Membrane</keyword>
<evidence type="ECO:0000313" key="3">
    <source>
        <dbReference type="Proteomes" id="UP000664299"/>
    </source>
</evidence>
<organism evidence="2 3">
    <name type="scientific">Bifidobacterium asteroides</name>
    <dbReference type="NCBI Taxonomy" id="1684"/>
    <lineage>
        <taxon>Bacteria</taxon>
        <taxon>Bacillati</taxon>
        <taxon>Actinomycetota</taxon>
        <taxon>Actinomycetes</taxon>
        <taxon>Bifidobacteriales</taxon>
        <taxon>Bifidobacteriaceae</taxon>
        <taxon>Bifidobacterium</taxon>
    </lineage>
</organism>
<keyword evidence="3" id="KW-1185">Reference proteome</keyword>
<dbReference type="Proteomes" id="UP000664299">
    <property type="component" value="Unassembled WGS sequence"/>
</dbReference>